<evidence type="ECO:0000259" key="2">
    <source>
        <dbReference type="Pfam" id="PF22422"/>
    </source>
</evidence>
<feature type="compositionally biased region" description="Basic and acidic residues" evidence="1">
    <location>
        <begin position="10"/>
        <end position="25"/>
    </location>
</feature>
<dbReference type="SUPFAM" id="SSF48208">
    <property type="entry name" value="Six-hairpin glycosidases"/>
    <property type="match status" value="1"/>
</dbReference>
<dbReference type="Pfam" id="PF22422">
    <property type="entry name" value="MGH1-like_GH"/>
    <property type="match status" value="2"/>
</dbReference>
<dbReference type="Gene3D" id="1.50.10.10">
    <property type="match status" value="2"/>
</dbReference>
<dbReference type="GO" id="GO:0004573">
    <property type="term" value="F:Glc3Man9GlcNAc2 oligosaccharide glucosidase activity"/>
    <property type="evidence" value="ECO:0007669"/>
    <property type="project" value="InterPro"/>
</dbReference>
<dbReference type="GO" id="GO:0009311">
    <property type="term" value="P:oligosaccharide metabolic process"/>
    <property type="evidence" value="ECO:0007669"/>
    <property type="project" value="InterPro"/>
</dbReference>
<gene>
    <name evidence="3" type="ORF">GALL_333420</name>
</gene>
<dbReference type="InterPro" id="IPR012341">
    <property type="entry name" value="6hp_glycosidase-like_sf"/>
</dbReference>
<reference evidence="3" key="1">
    <citation type="submission" date="2016-10" db="EMBL/GenBank/DDBJ databases">
        <title>Sequence of Gallionella enrichment culture.</title>
        <authorList>
            <person name="Poehlein A."/>
            <person name="Muehling M."/>
            <person name="Daniel R."/>
        </authorList>
    </citation>
    <scope>NUCLEOTIDE SEQUENCE</scope>
</reference>
<name>A0A1J5QYB5_9ZZZZ</name>
<dbReference type="InterPro" id="IPR054491">
    <property type="entry name" value="MGH1-like_GH"/>
</dbReference>
<protein>
    <submittedName>
        <fullName evidence="3">Mannosyl oligosaccharide glucosidase</fullName>
    </submittedName>
</protein>
<dbReference type="InterPro" id="IPR008928">
    <property type="entry name" value="6-hairpin_glycosidase_sf"/>
</dbReference>
<organism evidence="3">
    <name type="scientific">mine drainage metagenome</name>
    <dbReference type="NCBI Taxonomy" id="410659"/>
    <lineage>
        <taxon>unclassified sequences</taxon>
        <taxon>metagenomes</taxon>
        <taxon>ecological metagenomes</taxon>
    </lineage>
</organism>
<proteinExistence type="predicted"/>
<dbReference type="PANTHER" id="PTHR10412">
    <property type="entry name" value="MANNOSYL-OLIGOSACCHARIDE GLUCOSIDASE"/>
    <property type="match status" value="1"/>
</dbReference>
<comment type="caution">
    <text evidence="3">The sequence shown here is derived from an EMBL/GenBank/DDBJ whole genome shotgun (WGS) entry which is preliminary data.</text>
</comment>
<accession>A0A1J5QYB5</accession>
<dbReference type="InterPro" id="IPR004888">
    <property type="entry name" value="Glycoside_hydrolase_63"/>
</dbReference>
<evidence type="ECO:0000313" key="3">
    <source>
        <dbReference type="EMBL" id="OIQ84831.1"/>
    </source>
</evidence>
<feature type="region of interest" description="Disordered" evidence="1">
    <location>
        <begin position="1"/>
        <end position="32"/>
    </location>
</feature>
<evidence type="ECO:0000256" key="1">
    <source>
        <dbReference type="SAM" id="MobiDB-lite"/>
    </source>
</evidence>
<dbReference type="PANTHER" id="PTHR10412:SF10">
    <property type="entry name" value="GLYCOSYL HYDROLASE FAMILY 63 C-TERMINAL DOMAIN-CONTAINING PROTEIN"/>
    <property type="match status" value="1"/>
</dbReference>
<dbReference type="EMBL" id="MLJW01000588">
    <property type="protein sequence ID" value="OIQ84831.1"/>
    <property type="molecule type" value="Genomic_DNA"/>
</dbReference>
<sequence>MTTDRSIPAESDRLRSIPRGRERSGRPGGPTWATWGPYLAERAWGTVREDYSPDGTAWESFPHDHARSRAYRWNEDGMAAVCDDRQLLCLGLAVWNGRDPILKERMFGLTGNEGNHGEDVKEYWWYLDSTPTHSWMRWRYHYPQAEFPYQDLVATNGARGRHDPEYELADTGVFDEDRFWRIEVTFAKQAPDDVLMLVTVENRGPDPAVISVLPTLWFRNTWAWGRDTTPVPTLDLAEPGIVRARHQDLAEMHLAYDAGATALFCDNETNSERLFGTPNASPFPKDGINDFVLHGSPTVNPERTGTKCAILHELHVGPGERREVRVRLTGTPAGAPTGTVVRDLRDDFTAVLTEREREADKFYAGLVGTRFTPDEAALIRQAYAGLLWGKQFYHFDVHEWLDGDPSGPPPPDSRRTGRNAAWRHLSAHDVFSMPDAWEYPWFAAWDLAFHAVALAHVDPQFAKGQILMLLQDTYMHPCGQLPAYEWAFGDVNPPVQAWAALRVFHCAGDQDYEFLEHTFHRLLVNFTWWVNREDAGGDNVFEGGFLGLDNIGPIDRSAPLPVAGRLEQSDGTAWMAMYCLDMLEIALALAEHDDSYETMATKFLEHFAYIATAARRQNLWDEADGFYYDVIAATDGTRTPIRVRSLVGLLPMIATTTLGTGTLSRLPGFAADLDWFMTHRPEYADPLSVTHVRDGGLGRLLAMVPTPNLRRLLAAVFDEEEFLSPYGVRSVSKRHEQHPFVLELPGFRAEVGYEPGESQSGVFGGNSNWRGPVWLPANAMLIHGLHRFARLYGDELQLEVPTGSGRMMTLTEVSAELTRRLSAVLLPDADDRRPALGDAPLFRDETAWRADALFHEYFHADTGQGLGASHQTGWTALVADLLLHRDASIDEP</sequence>
<feature type="domain" description="Mannosylglycerate hydrolase MGH1-like glycoside hydrolase" evidence="2">
    <location>
        <begin position="439"/>
        <end position="539"/>
    </location>
</feature>
<feature type="domain" description="Mannosylglycerate hydrolase MGH1-like glycoside hydrolase" evidence="2">
    <location>
        <begin position="703"/>
        <end position="872"/>
    </location>
</feature>
<dbReference type="AlphaFoldDB" id="A0A1J5QYB5"/>